<dbReference type="PROSITE" id="PS50088">
    <property type="entry name" value="ANK_REPEAT"/>
    <property type="match status" value="1"/>
</dbReference>
<name>A2EN35_TRIV3</name>
<accession>A2EN35</accession>
<dbReference type="eggNOG" id="KOG0504">
    <property type="taxonomic scope" value="Eukaryota"/>
</dbReference>
<dbReference type="AlphaFoldDB" id="A2EN35"/>
<protein>
    <submittedName>
        <fullName evidence="2">Uncharacterized protein</fullName>
    </submittedName>
</protein>
<dbReference type="VEuPathDB" id="TrichDB:TVAGG3_0334660"/>
<evidence type="ECO:0000313" key="3">
    <source>
        <dbReference type="Proteomes" id="UP000001542"/>
    </source>
</evidence>
<reference evidence="2" key="2">
    <citation type="journal article" date="2007" name="Science">
        <title>Draft genome sequence of the sexually transmitted pathogen Trichomonas vaginalis.</title>
        <authorList>
            <person name="Carlton J.M."/>
            <person name="Hirt R.P."/>
            <person name="Silva J.C."/>
            <person name="Delcher A.L."/>
            <person name="Schatz M."/>
            <person name="Zhao Q."/>
            <person name="Wortman J.R."/>
            <person name="Bidwell S.L."/>
            <person name="Alsmark U.C.M."/>
            <person name="Besteiro S."/>
            <person name="Sicheritz-Ponten T."/>
            <person name="Noel C.J."/>
            <person name="Dacks J.B."/>
            <person name="Foster P.G."/>
            <person name="Simillion C."/>
            <person name="Van de Peer Y."/>
            <person name="Miranda-Saavedra D."/>
            <person name="Barton G.J."/>
            <person name="Westrop G.D."/>
            <person name="Mueller S."/>
            <person name="Dessi D."/>
            <person name="Fiori P.L."/>
            <person name="Ren Q."/>
            <person name="Paulsen I."/>
            <person name="Zhang H."/>
            <person name="Bastida-Corcuera F.D."/>
            <person name="Simoes-Barbosa A."/>
            <person name="Brown M.T."/>
            <person name="Hayes R.D."/>
            <person name="Mukherjee M."/>
            <person name="Okumura C.Y."/>
            <person name="Schneider R."/>
            <person name="Smith A.J."/>
            <person name="Vanacova S."/>
            <person name="Villalvazo M."/>
            <person name="Haas B.J."/>
            <person name="Pertea M."/>
            <person name="Feldblyum T.V."/>
            <person name="Utterback T.R."/>
            <person name="Shu C.L."/>
            <person name="Osoegawa K."/>
            <person name="de Jong P.J."/>
            <person name="Hrdy I."/>
            <person name="Horvathova L."/>
            <person name="Zubacova Z."/>
            <person name="Dolezal P."/>
            <person name="Malik S.B."/>
            <person name="Logsdon J.M. Jr."/>
            <person name="Henze K."/>
            <person name="Gupta A."/>
            <person name="Wang C.C."/>
            <person name="Dunne R.L."/>
            <person name="Upcroft J.A."/>
            <person name="Upcroft P."/>
            <person name="White O."/>
            <person name="Salzberg S.L."/>
            <person name="Tang P."/>
            <person name="Chiu C.-H."/>
            <person name="Lee Y.-S."/>
            <person name="Embley T.M."/>
            <person name="Coombs G.H."/>
            <person name="Mottram J.C."/>
            <person name="Tachezy J."/>
            <person name="Fraser-Liggett C.M."/>
            <person name="Johnson P.J."/>
        </authorList>
    </citation>
    <scope>NUCLEOTIDE SEQUENCE [LARGE SCALE GENOMIC DNA]</scope>
    <source>
        <strain evidence="2">G3</strain>
    </source>
</reference>
<dbReference type="SUPFAM" id="SSF48403">
    <property type="entry name" value="Ankyrin repeat"/>
    <property type="match status" value="1"/>
</dbReference>
<reference evidence="2" key="1">
    <citation type="submission" date="2006-10" db="EMBL/GenBank/DDBJ databases">
        <authorList>
            <person name="Amadeo P."/>
            <person name="Zhao Q."/>
            <person name="Wortman J."/>
            <person name="Fraser-Liggett C."/>
            <person name="Carlton J."/>
        </authorList>
    </citation>
    <scope>NUCLEOTIDE SEQUENCE</scope>
    <source>
        <strain evidence="2">G3</strain>
    </source>
</reference>
<dbReference type="EMBL" id="DS113436">
    <property type="protein sequence ID" value="EAY05943.1"/>
    <property type="molecule type" value="Genomic_DNA"/>
</dbReference>
<dbReference type="SMR" id="A2EN35"/>
<dbReference type="VEuPathDB" id="TrichDB:TVAG_087210"/>
<dbReference type="STRING" id="5722.A2EN35"/>
<dbReference type="RefSeq" id="XP_001318166.1">
    <property type="nucleotide sequence ID" value="XM_001318131.1"/>
</dbReference>
<evidence type="ECO:0000256" key="1">
    <source>
        <dbReference type="PROSITE-ProRule" id="PRU00023"/>
    </source>
</evidence>
<dbReference type="InterPro" id="IPR036770">
    <property type="entry name" value="Ankyrin_rpt-contain_sf"/>
</dbReference>
<evidence type="ECO:0000313" key="2">
    <source>
        <dbReference type="EMBL" id="EAY05943.1"/>
    </source>
</evidence>
<keyword evidence="3" id="KW-1185">Reference proteome</keyword>
<dbReference type="Proteomes" id="UP000001542">
    <property type="component" value="Unassembled WGS sequence"/>
</dbReference>
<keyword evidence="1" id="KW-0040">ANK repeat</keyword>
<dbReference type="PANTHER" id="PTHR24159:SF5">
    <property type="entry name" value="ANK_REP_REGION DOMAIN-CONTAINING PROTEIN"/>
    <property type="match status" value="1"/>
</dbReference>
<feature type="repeat" description="ANK" evidence="1">
    <location>
        <begin position="436"/>
        <end position="466"/>
    </location>
</feature>
<dbReference type="KEGG" id="tva:4763815"/>
<dbReference type="Pfam" id="PF00023">
    <property type="entry name" value="Ank"/>
    <property type="match status" value="1"/>
</dbReference>
<dbReference type="SMART" id="SM00248">
    <property type="entry name" value="ANK"/>
    <property type="match status" value="4"/>
</dbReference>
<dbReference type="Pfam" id="PF12796">
    <property type="entry name" value="Ank_2"/>
    <property type="match status" value="1"/>
</dbReference>
<proteinExistence type="predicted"/>
<dbReference type="InterPro" id="IPR002110">
    <property type="entry name" value="Ankyrin_rpt"/>
</dbReference>
<gene>
    <name evidence="2" type="ORF">TVAG_087210</name>
</gene>
<dbReference type="OrthoDB" id="674805at2759"/>
<dbReference type="PANTHER" id="PTHR24159">
    <property type="match status" value="1"/>
</dbReference>
<organism evidence="2 3">
    <name type="scientific">Trichomonas vaginalis (strain ATCC PRA-98 / G3)</name>
    <dbReference type="NCBI Taxonomy" id="412133"/>
    <lineage>
        <taxon>Eukaryota</taxon>
        <taxon>Metamonada</taxon>
        <taxon>Parabasalia</taxon>
        <taxon>Trichomonadida</taxon>
        <taxon>Trichomonadidae</taxon>
        <taxon>Trichomonas</taxon>
    </lineage>
</organism>
<dbReference type="Gene3D" id="1.25.40.20">
    <property type="entry name" value="Ankyrin repeat-containing domain"/>
    <property type="match status" value="1"/>
</dbReference>
<dbReference type="InParanoid" id="A2EN35"/>
<sequence length="490" mass="56598">MVIPNHSQELAEAYQEMQEKIASMTEKDVDDTYNLLQKLNFFSSESKVYELIKEIFYIAMIRIDMYNTLAKLVVYINDKFIDSDKIIPVKDLCLNIALDPIKDDQYSWYKKSSDFRFLRALFNEGFFSAQDISNEIEEFPSKLRNQKFLLSIYFYPELYNILPETVIPADDYTYVHESLKEIVENMYNYKYNDFETLREVLENGYSKDSCFYYLKYDDFDRFCHFLPPHFNPKMTVPFNPFETHPELVGAPIINVAAFYGSVQSFRSIFQLGAETPFTMSYAVAGGCIEIVRILYSYKCSFENVLPMSVLYRQNALFNWVIEENNNWDIEKRLKESYRNSIETNNIYALMSFINEGYDVKNTDIISETTLHTAARNGNSTVFQILAGFDDVDVNALDISGNTPLRVAVDNGKHFFVTDINEIVKIEPNCHGSLLFTPLHLAVQQDNLHLVEALLKCKGINVNFQNKFGSTPLSMAKSESIRKVLLSAGAI</sequence>